<evidence type="ECO:0000313" key="3">
    <source>
        <dbReference type="Proteomes" id="UP000298170"/>
    </source>
</evidence>
<dbReference type="Gene3D" id="3.40.50.1820">
    <property type="entry name" value="alpha/beta hydrolase"/>
    <property type="match status" value="1"/>
</dbReference>
<dbReference type="Pfam" id="PF00561">
    <property type="entry name" value="Abhydrolase_1"/>
    <property type="match status" value="1"/>
</dbReference>
<dbReference type="InterPro" id="IPR029058">
    <property type="entry name" value="AB_hydrolase_fold"/>
</dbReference>
<dbReference type="InterPro" id="IPR000073">
    <property type="entry name" value="AB_hydrolase_1"/>
</dbReference>
<dbReference type="EMBL" id="SOHJ01000012">
    <property type="protein sequence ID" value="TFD58159.1"/>
    <property type="molecule type" value="Genomic_DNA"/>
</dbReference>
<keyword evidence="2" id="KW-0378">Hydrolase</keyword>
<gene>
    <name evidence="2" type="ORF">E3T39_12725</name>
</gene>
<protein>
    <submittedName>
        <fullName evidence="2">Alpha/beta hydrolase</fullName>
    </submittedName>
</protein>
<dbReference type="Proteomes" id="UP000298170">
    <property type="component" value="Unassembled WGS sequence"/>
</dbReference>
<reference evidence="2 3" key="1">
    <citation type="submission" date="2019-03" db="EMBL/GenBank/DDBJ databases">
        <title>Genomics of glacier-inhabiting Cryobacterium strains.</title>
        <authorList>
            <person name="Liu Q."/>
            <person name="Xin Y.-H."/>
        </authorList>
    </citation>
    <scope>NUCLEOTIDE SEQUENCE [LARGE SCALE GENOMIC DNA]</scope>
    <source>
        <strain evidence="2 3">Sr39</strain>
    </source>
</reference>
<dbReference type="PANTHER" id="PTHR43798">
    <property type="entry name" value="MONOACYLGLYCEROL LIPASE"/>
    <property type="match status" value="1"/>
</dbReference>
<sequence>MLVHEIGSGTPLVLLHGFGVDHRILLPLEPTLEHAGGWRRIYIDLPGATGSPDDFVSSTQEIAAAAMAEVRSRVGAESFAILGNSFGAMIARYIAHELRSQVLGLATLAGVFVPQYDDRTVPARVVLHQDPRVVPILGDALDDYRTMAVVESPHSAQAFLEYVLPGVRGAHQSALERVAESYALTQHPEDVHPTPFLQPSLHVTGRQDQVVGYRDAWSRIEHYPRATFVTLDGAGHNVHLEQPEVCAVLVNDWLGRVRLSV</sequence>
<organism evidence="2 3">
    <name type="scientific">Cryobacterium suzukii</name>
    <dbReference type="NCBI Taxonomy" id="1259198"/>
    <lineage>
        <taxon>Bacteria</taxon>
        <taxon>Bacillati</taxon>
        <taxon>Actinomycetota</taxon>
        <taxon>Actinomycetes</taxon>
        <taxon>Micrococcales</taxon>
        <taxon>Microbacteriaceae</taxon>
        <taxon>Cryobacterium</taxon>
    </lineage>
</organism>
<dbReference type="PANTHER" id="PTHR43798:SF6">
    <property type="entry name" value="HYDROLASE, PUTATIVE (AFU_ORTHOLOGUE AFUA_4G13070)-RELATED"/>
    <property type="match status" value="1"/>
</dbReference>
<dbReference type="AlphaFoldDB" id="A0A4R9AD39"/>
<keyword evidence="3" id="KW-1185">Reference proteome</keyword>
<dbReference type="RefSeq" id="WP_134515906.1">
    <property type="nucleotide sequence ID" value="NZ_SOHJ01000012.1"/>
</dbReference>
<accession>A0A4R9AD39</accession>
<comment type="caution">
    <text evidence="2">The sequence shown here is derived from an EMBL/GenBank/DDBJ whole genome shotgun (WGS) entry which is preliminary data.</text>
</comment>
<feature type="domain" description="AB hydrolase-1" evidence="1">
    <location>
        <begin position="11"/>
        <end position="243"/>
    </location>
</feature>
<dbReference type="InterPro" id="IPR050266">
    <property type="entry name" value="AB_hydrolase_sf"/>
</dbReference>
<name>A0A4R9AD39_9MICO</name>
<dbReference type="OrthoDB" id="27092at2"/>
<proteinExistence type="predicted"/>
<evidence type="ECO:0000259" key="1">
    <source>
        <dbReference type="Pfam" id="PF00561"/>
    </source>
</evidence>
<dbReference type="SUPFAM" id="SSF53474">
    <property type="entry name" value="alpha/beta-Hydrolases"/>
    <property type="match status" value="1"/>
</dbReference>
<dbReference type="GO" id="GO:0016787">
    <property type="term" value="F:hydrolase activity"/>
    <property type="evidence" value="ECO:0007669"/>
    <property type="project" value="UniProtKB-KW"/>
</dbReference>
<evidence type="ECO:0000313" key="2">
    <source>
        <dbReference type="EMBL" id="TFD58159.1"/>
    </source>
</evidence>